<feature type="signal peptide" evidence="1">
    <location>
        <begin position="1"/>
        <end position="24"/>
    </location>
</feature>
<evidence type="ECO:0000313" key="3">
    <source>
        <dbReference type="EMBL" id="NIJ66525.1"/>
    </source>
</evidence>
<accession>A0A7X5ZWS2</accession>
<keyword evidence="4" id="KW-1185">Reference proteome</keyword>
<feature type="domain" description="Alginate export" evidence="2">
    <location>
        <begin position="30"/>
        <end position="428"/>
    </location>
</feature>
<dbReference type="InterPro" id="IPR025388">
    <property type="entry name" value="Alginate_export_dom"/>
</dbReference>
<reference evidence="3 4" key="1">
    <citation type="submission" date="2020-03" db="EMBL/GenBank/DDBJ databases">
        <title>Genomic Encyclopedia of Type Strains, Phase IV (KMG-IV): sequencing the most valuable type-strain genomes for metagenomic binning, comparative biology and taxonomic classification.</title>
        <authorList>
            <person name="Goeker M."/>
        </authorList>
    </citation>
    <scope>NUCLEOTIDE SEQUENCE [LARGE SCALE GENOMIC DNA]</scope>
    <source>
        <strain evidence="3 4">DSM 4733</strain>
    </source>
</reference>
<keyword evidence="1" id="KW-0732">Signal</keyword>
<protein>
    <recommendedName>
        <fullName evidence="2">Alginate export domain-containing protein</fullName>
    </recommendedName>
</protein>
<name>A0A7X5ZWS2_9SPHN</name>
<dbReference type="EMBL" id="JAASQV010000003">
    <property type="protein sequence ID" value="NIJ66525.1"/>
    <property type="molecule type" value="Genomic_DNA"/>
</dbReference>
<sequence>MARSVRIPVACAAILPLAAAPAFAQDRVKLSVNGSLRARAETIGGQFRPNTPEHDSFLSFRSMLAAKAEIGGFTLGGELVDARGYGERDRSSVRTNEINDLEPVQAYLAWRPARGMQLTAGKFAMDIGASRLVGRTDFPNGVPTYLGAKLEMQDERRNQLFLFWTRPFTALPDTPEDIYDNKVQLDRATENIEFFGGNAMLARLFGRTGFETYAFRLIEHDRATHPTRNRRLVTFGVRLRQAPARHALDYEVETALQRGLARATAAVTDVRDLRVRAGFVHAEMGWTFGGSWAPRVAALFDYASGETANPDTFTRFDTLYGARRADFGPLSLYGALGRANIVSPGIRFEARPSKRLDLMASVRGAWLASAIDSFSATGVTDRAGRAGRFGGTQFELRGRRWLVPRELRLELGAAWLAKGRFLHDAPNAPRTGDTRFAHADLAFSF</sequence>
<evidence type="ECO:0000256" key="1">
    <source>
        <dbReference type="SAM" id="SignalP"/>
    </source>
</evidence>
<comment type="caution">
    <text evidence="3">The sequence shown here is derived from an EMBL/GenBank/DDBJ whole genome shotgun (WGS) entry which is preliminary data.</text>
</comment>
<evidence type="ECO:0000313" key="4">
    <source>
        <dbReference type="Proteomes" id="UP000564677"/>
    </source>
</evidence>
<dbReference type="RefSeq" id="WP_167300844.1">
    <property type="nucleotide sequence ID" value="NZ_JAASQV010000003.1"/>
</dbReference>
<organism evidence="3 4">
    <name type="scientific">Sphingomonas leidyi</name>
    <dbReference type="NCBI Taxonomy" id="68569"/>
    <lineage>
        <taxon>Bacteria</taxon>
        <taxon>Pseudomonadati</taxon>
        <taxon>Pseudomonadota</taxon>
        <taxon>Alphaproteobacteria</taxon>
        <taxon>Sphingomonadales</taxon>
        <taxon>Sphingomonadaceae</taxon>
        <taxon>Sphingomonas</taxon>
    </lineage>
</organism>
<evidence type="ECO:0000259" key="2">
    <source>
        <dbReference type="Pfam" id="PF13372"/>
    </source>
</evidence>
<dbReference type="Proteomes" id="UP000564677">
    <property type="component" value="Unassembled WGS sequence"/>
</dbReference>
<feature type="chain" id="PRO_5031432203" description="Alginate export domain-containing protein" evidence="1">
    <location>
        <begin position="25"/>
        <end position="445"/>
    </location>
</feature>
<gene>
    <name evidence="3" type="ORF">FHR20_003498</name>
</gene>
<proteinExistence type="predicted"/>
<dbReference type="AlphaFoldDB" id="A0A7X5ZWS2"/>
<dbReference type="Pfam" id="PF13372">
    <property type="entry name" value="Alginate_exp"/>
    <property type="match status" value="1"/>
</dbReference>